<evidence type="ECO:0000256" key="3">
    <source>
        <dbReference type="ARBA" id="ARBA00022692"/>
    </source>
</evidence>
<dbReference type="Proteomes" id="UP001319180">
    <property type="component" value="Unassembled WGS sequence"/>
</dbReference>
<feature type="transmembrane region" description="Helical" evidence="6">
    <location>
        <begin position="411"/>
        <end position="439"/>
    </location>
</feature>
<keyword evidence="5 6" id="KW-0472">Membrane</keyword>
<keyword evidence="4 6" id="KW-1133">Transmembrane helix</keyword>
<organism evidence="9 10">
    <name type="scientific">Dawidia soli</name>
    <dbReference type="NCBI Taxonomy" id="2782352"/>
    <lineage>
        <taxon>Bacteria</taxon>
        <taxon>Pseudomonadati</taxon>
        <taxon>Bacteroidota</taxon>
        <taxon>Cytophagia</taxon>
        <taxon>Cytophagales</taxon>
        <taxon>Chryseotaleaceae</taxon>
        <taxon>Dawidia</taxon>
    </lineage>
</organism>
<evidence type="ECO:0000313" key="9">
    <source>
        <dbReference type="EMBL" id="MBT1686298.1"/>
    </source>
</evidence>
<feature type="transmembrane region" description="Helical" evidence="6">
    <location>
        <begin position="366"/>
        <end position="390"/>
    </location>
</feature>
<feature type="transmembrane region" description="Helical" evidence="6">
    <location>
        <begin position="795"/>
        <end position="818"/>
    </location>
</feature>
<comment type="subcellular location">
    <subcellularLocation>
        <location evidence="1">Cell membrane</location>
        <topology evidence="1">Multi-pass membrane protein</topology>
    </subcellularLocation>
</comment>
<dbReference type="GO" id="GO:0005886">
    <property type="term" value="C:plasma membrane"/>
    <property type="evidence" value="ECO:0007669"/>
    <property type="project" value="UniProtKB-SubCell"/>
</dbReference>
<feature type="domain" description="MacB-like periplasmic core" evidence="8">
    <location>
        <begin position="100"/>
        <end position="319"/>
    </location>
</feature>
<dbReference type="PANTHER" id="PTHR30572:SF18">
    <property type="entry name" value="ABC-TYPE MACROLIDE FAMILY EXPORT SYSTEM PERMEASE COMPONENT 2"/>
    <property type="match status" value="1"/>
</dbReference>
<feature type="domain" description="ABC3 transporter permease C-terminal" evidence="7">
    <location>
        <begin position="746"/>
        <end position="857"/>
    </location>
</feature>
<dbReference type="NCBIfam" id="NF038404">
    <property type="entry name" value="perm_prefix_2"/>
    <property type="match status" value="1"/>
</dbReference>
<feature type="transmembrane region" description="Helical" evidence="6">
    <location>
        <begin position="459"/>
        <end position="482"/>
    </location>
</feature>
<dbReference type="Pfam" id="PF02687">
    <property type="entry name" value="FtsX"/>
    <property type="match status" value="2"/>
</dbReference>
<feature type="transmembrane region" description="Helical" evidence="6">
    <location>
        <begin position="830"/>
        <end position="849"/>
    </location>
</feature>
<dbReference type="RefSeq" id="WP_254089538.1">
    <property type="nucleotide sequence ID" value="NZ_JAHESC010000007.1"/>
</dbReference>
<dbReference type="AlphaFoldDB" id="A0AAP2D6J8"/>
<dbReference type="InterPro" id="IPR050250">
    <property type="entry name" value="Macrolide_Exporter_MacB"/>
</dbReference>
<gene>
    <name evidence="9" type="ORF">KK078_07015</name>
</gene>
<keyword evidence="3 6" id="KW-0812">Transmembrane</keyword>
<feature type="domain" description="MacB-like periplasmic core" evidence="8">
    <location>
        <begin position="580"/>
        <end position="703"/>
    </location>
</feature>
<keyword evidence="2" id="KW-1003">Cell membrane</keyword>
<keyword evidence="10" id="KW-1185">Reference proteome</keyword>
<dbReference type="InterPro" id="IPR003838">
    <property type="entry name" value="ABC3_permease_C"/>
</dbReference>
<evidence type="ECO:0000259" key="7">
    <source>
        <dbReference type="Pfam" id="PF02687"/>
    </source>
</evidence>
<evidence type="ECO:0000313" key="10">
    <source>
        <dbReference type="Proteomes" id="UP001319180"/>
    </source>
</evidence>
<reference evidence="9 10" key="1">
    <citation type="submission" date="2021-05" db="EMBL/GenBank/DDBJ databases">
        <title>A Polyphasic approach of four new species of the genus Ohtaekwangia: Ohtaekwangia histidinii sp. nov., Ohtaekwangia cretensis sp. nov., Ohtaekwangia indiensis sp. nov., Ohtaekwangia reichenbachii sp. nov. from diverse environment.</title>
        <authorList>
            <person name="Octaviana S."/>
        </authorList>
    </citation>
    <scope>NUCLEOTIDE SEQUENCE [LARGE SCALE GENOMIC DNA]</scope>
    <source>
        <strain evidence="9 10">PWU37</strain>
    </source>
</reference>
<feature type="transmembrane region" description="Helical" evidence="6">
    <location>
        <begin position="99"/>
        <end position="122"/>
    </location>
</feature>
<dbReference type="InterPro" id="IPR047699">
    <property type="entry name" value="Permease_put_prefix"/>
</dbReference>
<dbReference type="GO" id="GO:0022857">
    <property type="term" value="F:transmembrane transporter activity"/>
    <property type="evidence" value="ECO:0007669"/>
    <property type="project" value="TreeGrafter"/>
</dbReference>
<evidence type="ECO:0000256" key="4">
    <source>
        <dbReference type="ARBA" id="ARBA00022989"/>
    </source>
</evidence>
<feature type="transmembrane region" description="Helical" evidence="6">
    <location>
        <begin position="503"/>
        <end position="525"/>
    </location>
</feature>
<dbReference type="Pfam" id="PF12704">
    <property type="entry name" value="MacB_PCD"/>
    <property type="match status" value="2"/>
</dbReference>
<sequence length="867" mass="98445">MSARHSLRPPRWPLAILRFFIKKEYLEEIEGDMEELFYDNVARWTVRKAKRIYTVEALKLLRPVLLKKLGHSFTLPSFPMYRNYFKTSLRGLLRNPLTAFINVFGLSVAIGICLIVYAFMLYDRSIDQFHVHKKSVYLVTILAEHDGETQQYGLAPRPLGERLREDFVQVKNVCRIEEGRVVVKHEDDVYHEHIRYVDPSFFDMFTFPLKWGSPEALADLNNMVLSEDMAVKYFGEDNPVGRDVLVIFNDSTKKAFTVAGVAAAFPKAHDLDFDFLVHFDNINVADGAYDMDDWRAFLPATFIQVENPAGLRTIEQQLKPYQTLQNEALPDRPLAAFAFEPLTSLHERASHLRDAIVHDFNAEGRMGMPIIAIFMIALACFNYINIAIVSASKRLKEIGVRKVIGANRRKVILQFLSENVVVTSFAAGIGIVLCYFAFLPWFVQFTGWPLELPLVHGDLWVFLAALLLFTALVSGLYPALYISNFDAVKIFRGSLQFGKHNPFTRVFLCVQLILACITITAGVVFTQNNAFQNYRSWGYDQKHVVYASVPDAAAFDRLHAAMKQQPGIVVSSGSTDHLGKTVSPVLLRQSSNHSHEAGRLAVDAHYFETMGLRLIAGRGFREDSENDRRALVVNERLVHELNLKQPLGHRFDVNGSPYEIIGVVQDFHHWDFFRKIQPMVFTLATREDYRYLSLRVESGAEARTYEALQRQWARLYPEIPFQGGYQSDAWGTYFNSVNRSETFNKVIASIAVLLACLGLYGLVTLNVSGRIKEFSIRKMLGAGVENIAMGMLRQYAVLMTVSLLLGAPLSYFFSRAYLDMLFAYPMPLDYSGTIIALVILTCLVLAVIATQIRRVLHLRAVEGLKME</sequence>
<proteinExistence type="predicted"/>
<accession>A0AAP2D6J8</accession>
<dbReference type="InterPro" id="IPR025857">
    <property type="entry name" value="MacB_PCD"/>
</dbReference>
<evidence type="ECO:0000256" key="2">
    <source>
        <dbReference type="ARBA" id="ARBA00022475"/>
    </source>
</evidence>
<evidence type="ECO:0000256" key="1">
    <source>
        <dbReference type="ARBA" id="ARBA00004651"/>
    </source>
</evidence>
<feature type="transmembrane region" description="Helical" evidence="6">
    <location>
        <begin position="746"/>
        <end position="769"/>
    </location>
</feature>
<dbReference type="PANTHER" id="PTHR30572">
    <property type="entry name" value="MEMBRANE COMPONENT OF TRANSPORTER-RELATED"/>
    <property type="match status" value="1"/>
</dbReference>
<name>A0AAP2D6J8_9BACT</name>
<dbReference type="EMBL" id="JAHESC010000007">
    <property type="protein sequence ID" value="MBT1686298.1"/>
    <property type="molecule type" value="Genomic_DNA"/>
</dbReference>
<protein>
    <submittedName>
        <fullName evidence="9">ABC transporter permease</fullName>
    </submittedName>
</protein>
<comment type="caution">
    <text evidence="9">The sequence shown here is derived from an EMBL/GenBank/DDBJ whole genome shotgun (WGS) entry which is preliminary data.</text>
</comment>
<evidence type="ECO:0000259" key="8">
    <source>
        <dbReference type="Pfam" id="PF12704"/>
    </source>
</evidence>
<evidence type="ECO:0000256" key="6">
    <source>
        <dbReference type="SAM" id="Phobius"/>
    </source>
</evidence>
<feature type="domain" description="ABC3 transporter permease C-terminal" evidence="7">
    <location>
        <begin position="370"/>
        <end position="485"/>
    </location>
</feature>
<evidence type="ECO:0000256" key="5">
    <source>
        <dbReference type="ARBA" id="ARBA00023136"/>
    </source>
</evidence>